<comment type="function">
    <text evidence="8">Ligates lysine onto the cytidine present at position 34 of the AUA codon-specific tRNA(Ile) that contains the anticodon CAU, in an ATP-dependent manner. Cytidine is converted to lysidine, thus changing the amino acid specificity of the tRNA from methionine to isoleucine.</text>
</comment>
<dbReference type="SUPFAM" id="SSF56037">
    <property type="entry name" value="PheT/TilS domain"/>
    <property type="match status" value="1"/>
</dbReference>
<comment type="subcellular location">
    <subcellularLocation>
        <location evidence="1 8">Cytoplasm</location>
    </subcellularLocation>
</comment>
<dbReference type="Gene3D" id="3.40.50.620">
    <property type="entry name" value="HUPs"/>
    <property type="match status" value="1"/>
</dbReference>
<dbReference type="InterPro" id="IPR012796">
    <property type="entry name" value="Lysidine-tRNA-synth_C"/>
</dbReference>
<dbReference type="GO" id="GO:0005524">
    <property type="term" value="F:ATP binding"/>
    <property type="evidence" value="ECO:0007669"/>
    <property type="project" value="UniProtKB-UniRule"/>
</dbReference>
<comment type="similarity">
    <text evidence="8">Belongs to the tRNA(Ile)-lysidine synthase family.</text>
</comment>
<dbReference type="OrthoDB" id="9807403at2"/>
<evidence type="ECO:0000256" key="3">
    <source>
        <dbReference type="ARBA" id="ARBA00022598"/>
    </source>
</evidence>
<dbReference type="SMART" id="SM00977">
    <property type="entry name" value="TilS_C"/>
    <property type="match status" value="1"/>
</dbReference>
<dbReference type="Pfam" id="PF01171">
    <property type="entry name" value="ATP_bind_3"/>
    <property type="match status" value="1"/>
</dbReference>
<dbReference type="PANTHER" id="PTHR43033">
    <property type="entry name" value="TRNA(ILE)-LYSIDINE SYNTHASE-RELATED"/>
    <property type="match status" value="1"/>
</dbReference>
<comment type="domain">
    <text evidence="8">The N-terminal region contains the highly conserved SGGXDS motif, predicted to be a P-loop motif involved in ATP binding.</text>
</comment>
<proteinExistence type="inferred from homology"/>
<keyword evidence="4 8" id="KW-0819">tRNA processing</keyword>
<keyword evidence="6 8" id="KW-0067">ATP-binding</keyword>
<dbReference type="NCBIfam" id="TIGR02432">
    <property type="entry name" value="lysidine_TilS_N"/>
    <property type="match status" value="1"/>
</dbReference>
<dbReference type="HAMAP" id="MF_01161">
    <property type="entry name" value="tRNA_Ile_lys_synt"/>
    <property type="match status" value="1"/>
</dbReference>
<evidence type="ECO:0000256" key="2">
    <source>
        <dbReference type="ARBA" id="ARBA00022490"/>
    </source>
</evidence>
<organism evidence="10 11">
    <name type="scientific">Desulfosporosinus acidiphilus (strain DSM 22704 / JCM 16185 / SJ4)</name>
    <dbReference type="NCBI Taxonomy" id="646529"/>
    <lineage>
        <taxon>Bacteria</taxon>
        <taxon>Bacillati</taxon>
        <taxon>Bacillota</taxon>
        <taxon>Clostridia</taxon>
        <taxon>Eubacteriales</taxon>
        <taxon>Desulfitobacteriaceae</taxon>
        <taxon>Desulfosporosinus</taxon>
    </lineage>
</organism>
<accession>I4D067</accession>
<dbReference type="InterPro" id="IPR014729">
    <property type="entry name" value="Rossmann-like_a/b/a_fold"/>
</dbReference>
<dbReference type="eggNOG" id="COG0037">
    <property type="taxonomic scope" value="Bacteria"/>
</dbReference>
<evidence type="ECO:0000313" key="10">
    <source>
        <dbReference type="EMBL" id="AFM39191.1"/>
    </source>
</evidence>
<dbReference type="AlphaFoldDB" id="I4D067"/>
<dbReference type="KEGG" id="dai:Desaci_0076"/>
<dbReference type="HOGENOM" id="CLU_018869_0_1_9"/>
<keyword evidence="2 8" id="KW-0963">Cytoplasm</keyword>
<dbReference type="GO" id="GO:0032267">
    <property type="term" value="F:tRNA(Ile)-lysidine synthase activity"/>
    <property type="evidence" value="ECO:0007669"/>
    <property type="project" value="UniProtKB-EC"/>
</dbReference>
<keyword evidence="3 8" id="KW-0436">Ligase</keyword>
<comment type="catalytic activity">
    <reaction evidence="7 8">
        <text>cytidine(34) in tRNA(Ile2) + L-lysine + ATP = lysidine(34) in tRNA(Ile2) + AMP + diphosphate + H(+)</text>
        <dbReference type="Rhea" id="RHEA:43744"/>
        <dbReference type="Rhea" id="RHEA-COMP:10625"/>
        <dbReference type="Rhea" id="RHEA-COMP:10670"/>
        <dbReference type="ChEBI" id="CHEBI:15378"/>
        <dbReference type="ChEBI" id="CHEBI:30616"/>
        <dbReference type="ChEBI" id="CHEBI:32551"/>
        <dbReference type="ChEBI" id="CHEBI:33019"/>
        <dbReference type="ChEBI" id="CHEBI:82748"/>
        <dbReference type="ChEBI" id="CHEBI:83665"/>
        <dbReference type="ChEBI" id="CHEBI:456215"/>
        <dbReference type="EC" id="6.3.4.19"/>
    </reaction>
</comment>
<evidence type="ECO:0000256" key="6">
    <source>
        <dbReference type="ARBA" id="ARBA00022840"/>
    </source>
</evidence>
<evidence type="ECO:0000256" key="8">
    <source>
        <dbReference type="HAMAP-Rule" id="MF_01161"/>
    </source>
</evidence>
<evidence type="ECO:0000259" key="9">
    <source>
        <dbReference type="SMART" id="SM00977"/>
    </source>
</evidence>
<dbReference type="EMBL" id="CP003639">
    <property type="protein sequence ID" value="AFM39191.1"/>
    <property type="molecule type" value="Genomic_DNA"/>
</dbReference>
<keyword evidence="5 8" id="KW-0547">Nucleotide-binding</keyword>
<evidence type="ECO:0000256" key="4">
    <source>
        <dbReference type="ARBA" id="ARBA00022694"/>
    </source>
</evidence>
<sequence>MFEKLRTYILPELIPRDSRILVAVSGGPDSMALGHILWRYMHEDSTRGISLVITHVHHGVRKESDQELELVQQMADLWEIPCLTHRFDSKGYAHDMGQSFQEAAREWRYARWQEDMRKEECTLLATAHHLGDQAETILYRILRGSGTAGLAGIYPSKDSIIRPLLTFTKEDIFRYCELEKLPYAIDQSNHQPVYVRNRIRLELIPSLERDYNPRLKEALGRMGELLRWDQDYLVQQMKKAWDLYALKSQTDAVGLRLEAFKEPEAILSRLLRQAAMLVSQEPRGLSYTYVAKIMSSRGKPGWSQELPGLTVKISEEGIWFYNKAQAIEKESILSFSDIPLQLGTRFEIPGYGAEIALLTEEEFMLVKETPQDVLSEIVIFDKELLTQTRDRLVCRTRQQGDKMWLPGVGHKSLKKIFQEAKINSSARNNVPLVAVGNEVLWIPNLRQSGLWRPKKNAPKVYCVMIATNWEF</sequence>
<dbReference type="InterPro" id="IPR012094">
    <property type="entry name" value="tRNA_Ile_lys_synt"/>
</dbReference>
<reference evidence="10 11" key="1">
    <citation type="journal article" date="2012" name="J. Bacteriol.">
        <title>Complete genome sequences of Desulfosporosinus orientis DSM765T, Desulfosporosinus youngiae DSM17734T, Desulfosporosinus meridiei DSM13257T, and Desulfosporosinus acidiphilus DSM22704T.</title>
        <authorList>
            <person name="Pester M."/>
            <person name="Brambilla E."/>
            <person name="Alazard D."/>
            <person name="Rattei T."/>
            <person name="Weinmaier T."/>
            <person name="Han J."/>
            <person name="Lucas S."/>
            <person name="Lapidus A."/>
            <person name="Cheng J.F."/>
            <person name="Goodwin L."/>
            <person name="Pitluck S."/>
            <person name="Peters L."/>
            <person name="Ovchinnikova G."/>
            <person name="Teshima H."/>
            <person name="Detter J.C."/>
            <person name="Han C.S."/>
            <person name="Tapia R."/>
            <person name="Land M.L."/>
            <person name="Hauser L."/>
            <person name="Kyrpides N.C."/>
            <person name="Ivanova N.N."/>
            <person name="Pagani I."/>
            <person name="Huntmann M."/>
            <person name="Wei C.L."/>
            <person name="Davenport K.W."/>
            <person name="Daligault H."/>
            <person name="Chain P.S."/>
            <person name="Chen A."/>
            <person name="Mavromatis K."/>
            <person name="Markowitz V."/>
            <person name="Szeto E."/>
            <person name="Mikhailova N."/>
            <person name="Pati A."/>
            <person name="Wagner M."/>
            <person name="Woyke T."/>
            <person name="Ollivier B."/>
            <person name="Klenk H.P."/>
            <person name="Spring S."/>
            <person name="Loy A."/>
        </authorList>
    </citation>
    <scope>NUCLEOTIDE SEQUENCE [LARGE SCALE GENOMIC DNA]</scope>
    <source>
        <strain evidence="11">DSM 22704 / JCM 16185 / SJ4</strain>
    </source>
</reference>
<dbReference type="SUPFAM" id="SSF82829">
    <property type="entry name" value="MesJ substrate recognition domain-like"/>
    <property type="match status" value="1"/>
</dbReference>
<keyword evidence="11" id="KW-1185">Reference proteome</keyword>
<evidence type="ECO:0000313" key="11">
    <source>
        <dbReference type="Proteomes" id="UP000002892"/>
    </source>
</evidence>
<evidence type="ECO:0000256" key="1">
    <source>
        <dbReference type="ARBA" id="ARBA00004496"/>
    </source>
</evidence>
<dbReference type="GO" id="GO:0006400">
    <property type="term" value="P:tRNA modification"/>
    <property type="evidence" value="ECO:0007669"/>
    <property type="project" value="UniProtKB-UniRule"/>
</dbReference>
<evidence type="ECO:0000256" key="7">
    <source>
        <dbReference type="ARBA" id="ARBA00048539"/>
    </source>
</evidence>
<dbReference type="CDD" id="cd01992">
    <property type="entry name" value="TilS_N"/>
    <property type="match status" value="1"/>
</dbReference>
<dbReference type="GO" id="GO:0005737">
    <property type="term" value="C:cytoplasm"/>
    <property type="evidence" value="ECO:0007669"/>
    <property type="project" value="UniProtKB-SubCell"/>
</dbReference>
<feature type="binding site" evidence="8">
    <location>
        <begin position="25"/>
        <end position="30"/>
    </location>
    <ligand>
        <name>ATP</name>
        <dbReference type="ChEBI" id="CHEBI:30616"/>
    </ligand>
</feature>
<dbReference type="RefSeq" id="WP_014825207.1">
    <property type="nucleotide sequence ID" value="NC_018068.1"/>
</dbReference>
<name>I4D067_DESAJ</name>
<dbReference type="InterPro" id="IPR012795">
    <property type="entry name" value="tRNA_Ile_lys_synt_N"/>
</dbReference>
<dbReference type="InterPro" id="IPR011063">
    <property type="entry name" value="TilS/TtcA_N"/>
</dbReference>
<dbReference type="SUPFAM" id="SSF52402">
    <property type="entry name" value="Adenine nucleotide alpha hydrolases-like"/>
    <property type="match status" value="1"/>
</dbReference>
<dbReference type="NCBIfam" id="TIGR02433">
    <property type="entry name" value="lysidine_TilS_C"/>
    <property type="match status" value="1"/>
</dbReference>
<dbReference type="Proteomes" id="UP000002892">
    <property type="component" value="Chromosome"/>
</dbReference>
<gene>
    <name evidence="8" type="primary">tilS</name>
    <name evidence="10" type="ordered locus">Desaci_0076</name>
</gene>
<dbReference type="STRING" id="646529.Desaci_0076"/>
<feature type="domain" description="Lysidine-tRNA(Ile) synthetase C-terminal" evidence="9">
    <location>
        <begin position="392"/>
        <end position="465"/>
    </location>
</feature>
<protein>
    <recommendedName>
        <fullName evidence="8">tRNA(Ile)-lysidine synthase</fullName>
        <ecNumber evidence="8">6.3.4.19</ecNumber>
    </recommendedName>
    <alternativeName>
        <fullName evidence="8">tRNA(Ile)-2-lysyl-cytidine synthase</fullName>
    </alternativeName>
    <alternativeName>
        <fullName evidence="8">tRNA(Ile)-lysidine synthetase</fullName>
    </alternativeName>
</protein>
<dbReference type="EC" id="6.3.4.19" evidence="8"/>
<dbReference type="PANTHER" id="PTHR43033:SF1">
    <property type="entry name" value="TRNA(ILE)-LYSIDINE SYNTHASE-RELATED"/>
    <property type="match status" value="1"/>
</dbReference>
<dbReference type="Pfam" id="PF11734">
    <property type="entry name" value="TilS_C"/>
    <property type="match status" value="1"/>
</dbReference>
<evidence type="ECO:0000256" key="5">
    <source>
        <dbReference type="ARBA" id="ARBA00022741"/>
    </source>
</evidence>